<comment type="caution">
    <text evidence="2">The sequence shown here is derived from an EMBL/GenBank/DDBJ whole genome shotgun (WGS) entry which is preliminary data.</text>
</comment>
<gene>
    <name evidence="2" type="ORF">VNO80_33054</name>
    <name evidence="1" type="ORF">VNO80_35508</name>
</gene>
<protein>
    <submittedName>
        <fullName evidence="2">Uncharacterized protein</fullName>
    </submittedName>
</protein>
<dbReference type="EMBL" id="JAYMYR010000235">
    <property type="protein sequence ID" value="KAK7321846.1"/>
    <property type="molecule type" value="Genomic_DNA"/>
</dbReference>
<dbReference type="Proteomes" id="UP001374584">
    <property type="component" value="Unassembled WGS sequence"/>
</dbReference>
<evidence type="ECO:0000313" key="2">
    <source>
        <dbReference type="EMBL" id="KAK7326239.1"/>
    </source>
</evidence>
<dbReference type="EMBL" id="JAYMYR010000071">
    <property type="protein sequence ID" value="KAK7326239.1"/>
    <property type="molecule type" value="Genomic_DNA"/>
</dbReference>
<organism evidence="2 3">
    <name type="scientific">Phaseolus coccineus</name>
    <name type="common">Scarlet runner bean</name>
    <name type="synonym">Phaseolus multiflorus</name>
    <dbReference type="NCBI Taxonomy" id="3886"/>
    <lineage>
        <taxon>Eukaryota</taxon>
        <taxon>Viridiplantae</taxon>
        <taxon>Streptophyta</taxon>
        <taxon>Embryophyta</taxon>
        <taxon>Tracheophyta</taxon>
        <taxon>Spermatophyta</taxon>
        <taxon>Magnoliopsida</taxon>
        <taxon>eudicotyledons</taxon>
        <taxon>Gunneridae</taxon>
        <taxon>Pentapetalae</taxon>
        <taxon>rosids</taxon>
        <taxon>fabids</taxon>
        <taxon>Fabales</taxon>
        <taxon>Fabaceae</taxon>
        <taxon>Papilionoideae</taxon>
        <taxon>50 kb inversion clade</taxon>
        <taxon>NPAAA clade</taxon>
        <taxon>indigoferoid/millettioid clade</taxon>
        <taxon>Phaseoleae</taxon>
        <taxon>Phaseolus</taxon>
    </lineage>
</organism>
<sequence length="81" mass="8901">MKHGIHLHQLTVSAVERVALGERALMERSDLKIPDLLSLQVNHDDEDSLISMCGSSSDPCPLGLSSEEEKECLLIGLMRDS</sequence>
<accession>A0AAN9Q972</accession>
<keyword evidence="3" id="KW-1185">Reference proteome</keyword>
<proteinExistence type="predicted"/>
<reference evidence="2 3" key="1">
    <citation type="submission" date="2024-01" db="EMBL/GenBank/DDBJ databases">
        <title>The genomes of 5 underutilized Papilionoideae crops provide insights into root nodulation and disease resistanc.</title>
        <authorList>
            <person name="Jiang F."/>
        </authorList>
    </citation>
    <scope>NUCLEOTIDE SEQUENCE [LARGE SCALE GENOMIC DNA]</scope>
    <source>
        <strain evidence="2">JINMINGXINNONG_FW02</strain>
        <tissue evidence="2">Leaves</tissue>
    </source>
</reference>
<dbReference type="AlphaFoldDB" id="A0AAN9Q972"/>
<evidence type="ECO:0000313" key="1">
    <source>
        <dbReference type="EMBL" id="KAK7321846.1"/>
    </source>
</evidence>
<evidence type="ECO:0000313" key="3">
    <source>
        <dbReference type="Proteomes" id="UP001374584"/>
    </source>
</evidence>
<name>A0AAN9Q972_PHACN</name>